<dbReference type="InterPro" id="IPR005467">
    <property type="entry name" value="His_kinase_dom"/>
</dbReference>
<dbReference type="RefSeq" id="WP_249248407.1">
    <property type="nucleotide sequence ID" value="NZ_JAKIKT010000002.1"/>
</dbReference>
<dbReference type="InterPro" id="IPR003594">
    <property type="entry name" value="HATPase_dom"/>
</dbReference>
<dbReference type="EMBL" id="JAKIKT010000002">
    <property type="protein sequence ID" value="MCL2913677.1"/>
    <property type="molecule type" value="Genomic_DNA"/>
</dbReference>
<evidence type="ECO:0000256" key="4">
    <source>
        <dbReference type="SAM" id="Coils"/>
    </source>
</evidence>
<keyword evidence="5" id="KW-1133">Transmembrane helix</keyword>
<dbReference type="Pfam" id="PF07495">
    <property type="entry name" value="Y_Y_Y"/>
    <property type="match status" value="1"/>
</dbReference>
<evidence type="ECO:0000256" key="3">
    <source>
        <dbReference type="ARBA" id="ARBA00022553"/>
    </source>
</evidence>
<dbReference type="Pfam" id="PF07494">
    <property type="entry name" value="Reg_prop"/>
    <property type="match status" value="4"/>
</dbReference>
<gene>
    <name evidence="7" type="ORF">L2725_07715</name>
</gene>
<sequence>MRTRNLFIALFITILLPITQDAWGSFPPRFSQLDIEDGLSMNTVNDIITDEQGYLWIATQSGLNRYDGKDITIFQADGSPSSTSGDDIAHLHLSRDGVLWLSTASDGLNRYNRTQQSFSHYLPKNTGLPKENITDLGEDNVGNLWIATSDKGVFVFSPESESVIRHYSSPEIPSDHVTSVHLHNDRLWIATLGGLMSYNQQTGLMEHKQVHGQILSITNEGYDTLWLAGNQLLYEYQLSVNQLVDRSDWLPDMHGGAEMLDIKADIYGNLWLSIRNQGLAQINDKGTQIHQPNAMDAGSLSSTTLGPLWLDKEAQLWIGTDGSGANWLNLVADSWHHIRPGALRNQDITTLNTRAIYRDSQGMLWVGTSQGLYQVVEEGQNIVDLTPYDSPWEGLSNSFISFIGEDAEGKLWIGTRGSGLLVLTNKYELHRHYRNIPQDPTSLPADSLYQYFMDDNQRLWFTTRGGGVARFVGEGQGFVTIKDRFGSNETSDVLQDDEGNIWVSSYGGGLARISSDGTITRFSEDTDPAIPSKHLMTLETIGNTIWAASSDGIFSFNPDTAEVKLFNMDNGLLNDAAYMMHKDNFDRIWVGTASGLSLVFPETGVIKNFSINDGIQGNEFNFGANFEESDGTLYFGGTHGFNQILAGQPLNSVKPAAPIIESVRLMSDTFWLDQLATPFEDGLSGIKLNYDTNLFTLFFHSPSLKDGSYLNYQYRLQGFNDNWFKVHNNQVNFTGLAPGTYLLQLRAANLSHEVSDITQLHIRIAPPPWQSWWAYGLYALMIMSVLGLILYVWQQKFTVQQQLLLQLSRSEQRLQLALWSSGDEFWDWELKDGKVVRSNTFLRYPGEEANLKETVMATVHPDDQEAVVKAIKTCLRGKSETIHVCYRGRAKDDEQWIWVELRGKATERNFDGTTERMTGTIKNIQALKDTEGELRLLNMELEDRVDARTRELSASQDNLHTMVEELKLTREELKDKEKMATLGGLVASITHEMNTPIGVCVTASSNLLERIREFNHSYQCNQVSEGDFAQYQEDVEESCRLFLTNMNRISKLMNSFKHVAVDQSHEEVCQFNFNNYLMEILQSMEPMLKRTHHHYQIDCPDNLWLKTNPGVFYQIVSNLFNNSIMHAFEEGAPGKMNLSVTQLVDGIELRYQDDGCGMPQEVREQIFCPFFTTKRGQGGSGLGMNIVFNLVTQVLGGELKVYSNPGDGTEILINLPANLMIDQPRKEA</sequence>
<reference evidence="7 8" key="1">
    <citation type="submission" date="2022-01" db="EMBL/GenBank/DDBJ databases">
        <title>Whole genome-based taxonomy of the Shewanellaceae.</title>
        <authorList>
            <person name="Martin-Rodriguez A.J."/>
        </authorList>
    </citation>
    <scope>NUCLEOTIDE SEQUENCE [LARGE SCALE GENOMIC DNA]</scope>
    <source>
        <strain evidence="7 8">DSM 21332</strain>
    </source>
</reference>
<comment type="catalytic activity">
    <reaction evidence="1">
        <text>ATP + protein L-histidine = ADP + protein N-phospho-L-histidine.</text>
        <dbReference type="EC" id="2.7.13.3"/>
    </reaction>
</comment>
<evidence type="ECO:0000256" key="2">
    <source>
        <dbReference type="ARBA" id="ARBA00012438"/>
    </source>
</evidence>
<keyword evidence="7" id="KW-0067">ATP-binding</keyword>
<dbReference type="InterPro" id="IPR036890">
    <property type="entry name" value="HATPase_C_sf"/>
</dbReference>
<keyword evidence="5" id="KW-0812">Transmembrane</keyword>
<protein>
    <recommendedName>
        <fullName evidence="2">histidine kinase</fullName>
        <ecNumber evidence="2">2.7.13.3</ecNumber>
    </recommendedName>
</protein>
<dbReference type="EC" id="2.7.13.3" evidence="2"/>
<dbReference type="Gene3D" id="1.10.287.130">
    <property type="match status" value="1"/>
</dbReference>
<dbReference type="Pfam" id="PF08447">
    <property type="entry name" value="PAS_3"/>
    <property type="match status" value="1"/>
</dbReference>
<evidence type="ECO:0000256" key="1">
    <source>
        <dbReference type="ARBA" id="ARBA00000085"/>
    </source>
</evidence>
<comment type="caution">
    <text evidence="7">The sequence shown here is derived from an EMBL/GenBank/DDBJ whole genome shotgun (WGS) entry which is preliminary data.</text>
</comment>
<keyword evidence="4" id="KW-0175">Coiled coil</keyword>
<keyword evidence="7" id="KW-0547">Nucleotide-binding</keyword>
<dbReference type="InterPro" id="IPR011123">
    <property type="entry name" value="Y_Y_Y"/>
</dbReference>
<dbReference type="SUPFAM" id="SSF55785">
    <property type="entry name" value="PYP-like sensor domain (PAS domain)"/>
    <property type="match status" value="1"/>
</dbReference>
<dbReference type="InterPro" id="IPR035965">
    <property type="entry name" value="PAS-like_dom_sf"/>
</dbReference>
<evidence type="ECO:0000256" key="5">
    <source>
        <dbReference type="SAM" id="Phobius"/>
    </source>
</evidence>
<feature type="domain" description="Histidine kinase" evidence="6">
    <location>
        <begin position="988"/>
        <end position="1219"/>
    </location>
</feature>
<dbReference type="SMART" id="SM00387">
    <property type="entry name" value="HATPase_c"/>
    <property type="match status" value="1"/>
</dbReference>
<keyword evidence="3" id="KW-0597">Phosphoprotein</keyword>
<evidence type="ECO:0000259" key="6">
    <source>
        <dbReference type="PROSITE" id="PS50109"/>
    </source>
</evidence>
<dbReference type="SUPFAM" id="SSF101898">
    <property type="entry name" value="NHL repeat"/>
    <property type="match status" value="1"/>
</dbReference>
<dbReference type="SUPFAM" id="SSF63829">
    <property type="entry name" value="Calcium-dependent phosphotriesterase"/>
    <property type="match status" value="1"/>
</dbReference>
<dbReference type="Gene3D" id="2.130.10.10">
    <property type="entry name" value="YVTN repeat-like/Quinoprotein amine dehydrogenase"/>
    <property type="match status" value="3"/>
</dbReference>
<keyword evidence="8" id="KW-1185">Reference proteome</keyword>
<dbReference type="InterPro" id="IPR011110">
    <property type="entry name" value="Reg_prop"/>
</dbReference>
<dbReference type="PRINTS" id="PR00344">
    <property type="entry name" value="BCTRLSENSOR"/>
</dbReference>
<dbReference type="InterPro" id="IPR013655">
    <property type="entry name" value="PAS_fold_3"/>
</dbReference>
<feature type="transmembrane region" description="Helical" evidence="5">
    <location>
        <begin position="772"/>
        <end position="793"/>
    </location>
</feature>
<organism evidence="7 8">
    <name type="scientific">Shewanella corallii</name>
    <dbReference type="NCBI Taxonomy" id="560080"/>
    <lineage>
        <taxon>Bacteria</taxon>
        <taxon>Pseudomonadati</taxon>
        <taxon>Pseudomonadota</taxon>
        <taxon>Gammaproteobacteria</taxon>
        <taxon>Alteromonadales</taxon>
        <taxon>Shewanellaceae</taxon>
        <taxon>Shewanella</taxon>
    </lineage>
</organism>
<dbReference type="PANTHER" id="PTHR43547:SF2">
    <property type="entry name" value="HYBRID SIGNAL TRANSDUCTION HISTIDINE KINASE C"/>
    <property type="match status" value="1"/>
</dbReference>
<dbReference type="Pfam" id="PF02518">
    <property type="entry name" value="HATPase_c"/>
    <property type="match status" value="1"/>
</dbReference>
<evidence type="ECO:0000313" key="8">
    <source>
        <dbReference type="Proteomes" id="UP001202831"/>
    </source>
</evidence>
<name>A0ABT0N5F1_9GAMM</name>
<dbReference type="Gene3D" id="3.30.450.20">
    <property type="entry name" value="PAS domain"/>
    <property type="match status" value="1"/>
</dbReference>
<feature type="coiled-coil region" evidence="4">
    <location>
        <begin position="938"/>
        <end position="979"/>
    </location>
</feature>
<dbReference type="GO" id="GO:0005524">
    <property type="term" value="F:ATP binding"/>
    <property type="evidence" value="ECO:0007669"/>
    <property type="project" value="UniProtKB-KW"/>
</dbReference>
<dbReference type="PANTHER" id="PTHR43547">
    <property type="entry name" value="TWO-COMPONENT HISTIDINE KINASE"/>
    <property type="match status" value="1"/>
</dbReference>
<dbReference type="InterPro" id="IPR015943">
    <property type="entry name" value="WD40/YVTN_repeat-like_dom_sf"/>
</dbReference>
<dbReference type="PROSITE" id="PS50109">
    <property type="entry name" value="HIS_KIN"/>
    <property type="match status" value="1"/>
</dbReference>
<dbReference type="InterPro" id="IPR004358">
    <property type="entry name" value="Sig_transdc_His_kin-like_C"/>
</dbReference>
<accession>A0ABT0N5F1</accession>
<dbReference type="Gene3D" id="2.60.40.10">
    <property type="entry name" value="Immunoglobulins"/>
    <property type="match status" value="1"/>
</dbReference>
<dbReference type="CDD" id="cd00075">
    <property type="entry name" value="HATPase"/>
    <property type="match status" value="1"/>
</dbReference>
<proteinExistence type="predicted"/>
<dbReference type="SUPFAM" id="SSF55874">
    <property type="entry name" value="ATPase domain of HSP90 chaperone/DNA topoisomerase II/histidine kinase"/>
    <property type="match status" value="1"/>
</dbReference>
<dbReference type="Proteomes" id="UP001202831">
    <property type="component" value="Unassembled WGS sequence"/>
</dbReference>
<dbReference type="InterPro" id="IPR013783">
    <property type="entry name" value="Ig-like_fold"/>
</dbReference>
<evidence type="ECO:0000313" key="7">
    <source>
        <dbReference type="EMBL" id="MCL2913677.1"/>
    </source>
</evidence>
<dbReference type="Gene3D" id="3.30.565.10">
    <property type="entry name" value="Histidine kinase-like ATPase, C-terminal domain"/>
    <property type="match status" value="1"/>
</dbReference>
<keyword evidence="5" id="KW-0472">Membrane</keyword>